<dbReference type="EMBL" id="JAMZDY010000001">
    <property type="protein sequence ID" value="MCP2371803.1"/>
    <property type="molecule type" value="Genomic_DNA"/>
</dbReference>
<evidence type="ECO:0000313" key="2">
    <source>
        <dbReference type="Proteomes" id="UP001139722"/>
    </source>
</evidence>
<reference evidence="1" key="1">
    <citation type="submission" date="2022-06" db="EMBL/GenBank/DDBJ databases">
        <title>Sequencing the genomes of 1000 actinobacteria strains.</title>
        <authorList>
            <person name="Klenk H.-P."/>
        </authorList>
    </citation>
    <scope>NUCLEOTIDE SEQUENCE</scope>
    <source>
        <strain evidence="1">DSM 22016</strain>
    </source>
</reference>
<protein>
    <submittedName>
        <fullName evidence="1">Uncharacterized protein</fullName>
    </submittedName>
</protein>
<dbReference type="AlphaFoldDB" id="A0A9X2H2K7"/>
<proteinExistence type="predicted"/>
<gene>
    <name evidence="1" type="ORF">BJ978_002479</name>
</gene>
<organism evidence="1 2">
    <name type="scientific">Agromyces terreus</name>
    <dbReference type="NCBI Taxonomy" id="424795"/>
    <lineage>
        <taxon>Bacteria</taxon>
        <taxon>Bacillati</taxon>
        <taxon>Actinomycetota</taxon>
        <taxon>Actinomycetes</taxon>
        <taxon>Micrococcales</taxon>
        <taxon>Microbacteriaceae</taxon>
        <taxon>Agromyces</taxon>
    </lineage>
</organism>
<name>A0A9X2H2K7_9MICO</name>
<sequence length="43" mass="4842">MHEKILISPRSVEVWPAVREALKAQSAPIGHGFKSRPPYRIST</sequence>
<dbReference type="Proteomes" id="UP001139722">
    <property type="component" value="Unassembled WGS sequence"/>
</dbReference>
<keyword evidence="2" id="KW-1185">Reference proteome</keyword>
<accession>A0A9X2H2K7</accession>
<comment type="caution">
    <text evidence="1">The sequence shown here is derived from an EMBL/GenBank/DDBJ whole genome shotgun (WGS) entry which is preliminary data.</text>
</comment>
<evidence type="ECO:0000313" key="1">
    <source>
        <dbReference type="EMBL" id="MCP2371803.1"/>
    </source>
</evidence>